<evidence type="ECO:0008006" key="3">
    <source>
        <dbReference type="Google" id="ProtNLM"/>
    </source>
</evidence>
<accession>A0A3E0HPD5</accession>
<evidence type="ECO:0000313" key="1">
    <source>
        <dbReference type="EMBL" id="REH48289.1"/>
    </source>
</evidence>
<dbReference type="RefSeq" id="WP_116175082.1">
    <property type="nucleotide sequence ID" value="NZ_CP144375.1"/>
</dbReference>
<evidence type="ECO:0000313" key="2">
    <source>
        <dbReference type="Proteomes" id="UP000256269"/>
    </source>
</evidence>
<dbReference type="EMBL" id="QUNO01000005">
    <property type="protein sequence ID" value="REH48289.1"/>
    <property type="molecule type" value="Genomic_DNA"/>
</dbReference>
<protein>
    <recommendedName>
        <fullName evidence="3">PE family protein</fullName>
    </recommendedName>
</protein>
<reference evidence="1 2" key="1">
    <citation type="submission" date="2018-08" db="EMBL/GenBank/DDBJ databases">
        <title>Genomic Encyclopedia of Archaeal and Bacterial Type Strains, Phase II (KMG-II): from individual species to whole genera.</title>
        <authorList>
            <person name="Goeker M."/>
        </authorList>
    </citation>
    <scope>NUCLEOTIDE SEQUENCE [LARGE SCALE GENOMIC DNA]</scope>
    <source>
        <strain evidence="1 2">DSM 45791</strain>
    </source>
</reference>
<dbReference type="Proteomes" id="UP000256269">
    <property type="component" value="Unassembled WGS sequence"/>
</dbReference>
<dbReference type="AlphaFoldDB" id="A0A3E0HPD5"/>
<dbReference type="OrthoDB" id="3627045at2"/>
<keyword evidence="2" id="KW-1185">Reference proteome</keyword>
<name>A0A3E0HPD5_9PSEU</name>
<proteinExistence type="predicted"/>
<gene>
    <name evidence="1" type="ORF">BCF44_105147</name>
</gene>
<comment type="caution">
    <text evidence="1">The sequence shown here is derived from an EMBL/GenBank/DDBJ whole genome shotgun (WGS) entry which is preliminary data.</text>
</comment>
<organism evidence="1 2">
    <name type="scientific">Kutzneria buriramensis</name>
    <dbReference type="NCBI Taxonomy" id="1045776"/>
    <lineage>
        <taxon>Bacteria</taxon>
        <taxon>Bacillati</taxon>
        <taxon>Actinomycetota</taxon>
        <taxon>Actinomycetes</taxon>
        <taxon>Pseudonocardiales</taxon>
        <taxon>Pseudonocardiaceae</taxon>
        <taxon>Kutzneria</taxon>
    </lineage>
</organism>
<sequence>MARVDLGGGTYFDPDQVQQAINHLKAVLAMMVPDIAKAESLLHVRAPGNDPLTAQFHKPMQDAHQNDYKALLDLQAKTKNDVANLEAAMKHYLGADEAAKYALSAKGQ</sequence>